<dbReference type="Proteomes" id="UP000249634">
    <property type="component" value="Chromosome 1"/>
</dbReference>
<proteinExistence type="predicted"/>
<reference evidence="1 2" key="1">
    <citation type="submission" date="2018-06" db="EMBL/GenBank/DDBJ databases">
        <authorList>
            <consortium name="Pathogen Informatics"/>
            <person name="Doyle S."/>
        </authorList>
    </citation>
    <scope>NUCLEOTIDE SEQUENCE [LARGE SCALE GENOMIC DNA]</scope>
    <source>
        <strain evidence="1 2">NCTC12958</strain>
    </source>
</reference>
<protein>
    <submittedName>
        <fullName evidence="1">Uncharacterized protein</fullName>
    </submittedName>
</protein>
<gene>
    <name evidence="1" type="ORF">NCTC12958_00737</name>
</gene>
<evidence type="ECO:0000313" key="2">
    <source>
        <dbReference type="Proteomes" id="UP000249634"/>
    </source>
</evidence>
<name>A0A2X3UKY3_STRTR</name>
<evidence type="ECO:0000313" key="1">
    <source>
        <dbReference type="EMBL" id="SQF24549.1"/>
    </source>
</evidence>
<organism evidence="1 2">
    <name type="scientific">Streptococcus thermophilus</name>
    <dbReference type="NCBI Taxonomy" id="1308"/>
    <lineage>
        <taxon>Bacteria</taxon>
        <taxon>Bacillati</taxon>
        <taxon>Bacillota</taxon>
        <taxon>Bacilli</taxon>
        <taxon>Lactobacillales</taxon>
        <taxon>Streptococcaceae</taxon>
        <taxon>Streptococcus</taxon>
    </lineage>
</organism>
<sequence length="31" mass="3689">MNNLFCDLRLRFPTSYDINVYNPKNEIVGLE</sequence>
<dbReference type="EMBL" id="LS483339">
    <property type="protein sequence ID" value="SQF24549.1"/>
    <property type="molecule type" value="Genomic_DNA"/>
</dbReference>
<dbReference type="AlphaFoldDB" id="A0A2X3UKY3"/>
<accession>A0A2X3UKY3</accession>